<dbReference type="KEGG" id="sals:SLNWT_5782"/>
<dbReference type="GO" id="GO:0070967">
    <property type="term" value="F:coenzyme F420 binding"/>
    <property type="evidence" value="ECO:0007669"/>
    <property type="project" value="TreeGrafter"/>
</dbReference>
<dbReference type="EMBL" id="CP010519">
    <property type="protein sequence ID" value="AJE86158.1"/>
    <property type="molecule type" value="Genomic_DNA"/>
</dbReference>
<reference evidence="3 4" key="1">
    <citation type="submission" date="2015-01" db="EMBL/GenBank/DDBJ databases">
        <title>Enhanced salinomycin production by adjusting the supply of polyketide extender units in Streptomyce albus DSM 41398.</title>
        <authorList>
            <person name="Lu C."/>
        </authorList>
    </citation>
    <scope>NUCLEOTIDE SEQUENCE [LARGE SCALE GENOMIC DNA]</scope>
    <source>
        <strain evidence="4">ATCC 21838 / DSM 41398 / FERM P-419 / JCM 4703 / NBRC 107858</strain>
    </source>
</reference>
<dbReference type="PANTHER" id="PTHR35176">
    <property type="entry name" value="HEME OXYGENASE HI_0854-RELATED"/>
    <property type="match status" value="1"/>
</dbReference>
<dbReference type="InterPro" id="IPR012349">
    <property type="entry name" value="Split_barrel_FMN-bd"/>
</dbReference>
<evidence type="ECO:0000313" key="4">
    <source>
        <dbReference type="Proteomes" id="UP000031523"/>
    </source>
</evidence>
<evidence type="ECO:0000313" key="3">
    <source>
        <dbReference type="EMBL" id="AJE86158.1"/>
    </source>
</evidence>
<protein>
    <submittedName>
        <fullName evidence="3">Pyridoxamine</fullName>
    </submittedName>
</protein>
<dbReference type="SUPFAM" id="SSF50475">
    <property type="entry name" value="FMN-binding split barrel"/>
    <property type="match status" value="1"/>
</dbReference>
<sequence>MALSREEREQFLAEPRVAALGVTAGADRGPLLVPVWFGYEPGGQPWVVTGADSRKAQLIKAAGRFSLLVEDVRPTVRYVSVEGPVAEMTPGTEDTHREIASRYLSGPALERYLGFAQGTLGEQVVIRMRPEHWLGADLGAV</sequence>
<dbReference type="Gene3D" id="2.30.110.10">
    <property type="entry name" value="Electron Transport, Fmn-binding Protein, Chain A"/>
    <property type="match status" value="1"/>
</dbReference>
<dbReference type="GO" id="GO:0016627">
    <property type="term" value="F:oxidoreductase activity, acting on the CH-CH group of donors"/>
    <property type="evidence" value="ECO:0007669"/>
    <property type="project" value="TreeGrafter"/>
</dbReference>
<accession>A0A0B5ETJ0</accession>
<dbReference type="AlphaFoldDB" id="A0A0B5ETJ0"/>
<name>A0A0B5ETJ0_STRA4</name>
<evidence type="ECO:0000256" key="1">
    <source>
        <dbReference type="ARBA" id="ARBA00023002"/>
    </source>
</evidence>
<dbReference type="PANTHER" id="PTHR35176:SF6">
    <property type="entry name" value="HEME OXYGENASE HI_0854-RELATED"/>
    <property type="match status" value="1"/>
</dbReference>
<evidence type="ECO:0000259" key="2">
    <source>
        <dbReference type="Pfam" id="PF01243"/>
    </source>
</evidence>
<dbReference type="Proteomes" id="UP000031523">
    <property type="component" value="Chromosome"/>
</dbReference>
<organism evidence="3 4">
    <name type="scientific">Streptomyces albus (strain ATCC 21838 / DSM 41398 / FERM P-419 / JCM 4703 / NBRC 107858)</name>
    <dbReference type="NCBI Taxonomy" id="1081613"/>
    <lineage>
        <taxon>Bacteria</taxon>
        <taxon>Bacillati</taxon>
        <taxon>Actinomycetota</taxon>
        <taxon>Actinomycetes</taxon>
        <taxon>Kitasatosporales</taxon>
        <taxon>Streptomycetaceae</taxon>
        <taxon>Streptomyces</taxon>
    </lineage>
</organism>
<proteinExistence type="predicted"/>
<gene>
    <name evidence="3" type="ORF">SLNWT_5782</name>
</gene>
<keyword evidence="1" id="KW-0560">Oxidoreductase</keyword>
<dbReference type="InterPro" id="IPR011576">
    <property type="entry name" value="Pyridox_Oxase_N"/>
</dbReference>
<feature type="domain" description="Pyridoxamine 5'-phosphate oxidase N-terminal" evidence="2">
    <location>
        <begin position="6"/>
        <end position="133"/>
    </location>
</feature>
<dbReference type="Pfam" id="PF01243">
    <property type="entry name" value="PNPOx_N"/>
    <property type="match status" value="1"/>
</dbReference>
<keyword evidence="4" id="KW-1185">Reference proteome</keyword>
<dbReference type="GO" id="GO:0005829">
    <property type="term" value="C:cytosol"/>
    <property type="evidence" value="ECO:0007669"/>
    <property type="project" value="TreeGrafter"/>
</dbReference>
<dbReference type="InterPro" id="IPR052019">
    <property type="entry name" value="F420H2_bilvrd_red/Heme_oxyg"/>
</dbReference>